<keyword evidence="1" id="KW-0496">Mitochondrion</keyword>
<gene>
    <name evidence="1" type="ORF">ABT39_MTgene1201</name>
</gene>
<sequence length="91" mass="10959">MYHACALIHVPILDTIAGNSRYYKRGILVVLLYDSPQPFACTWWELDTANWYVFRFIHYGVMHSKRFWGRWSIHTFVVFTLRVMTHSLCFR</sequence>
<geneLocation type="mitochondrion" evidence="1"/>
<comment type="caution">
    <text evidence="1">The sequence shown here is derived from an EMBL/GenBank/DDBJ whole genome shotgun (WGS) entry which is preliminary data.</text>
</comment>
<dbReference type="EMBL" id="LKAM01000001">
    <property type="protein sequence ID" value="KUM51354.1"/>
    <property type="molecule type" value="Genomic_DNA"/>
</dbReference>
<name>A0A101M5R1_PICGL</name>
<accession>A0A101M5R1</accession>
<organism evidence="1">
    <name type="scientific">Picea glauca</name>
    <name type="common">White spruce</name>
    <name type="synonym">Pinus glauca</name>
    <dbReference type="NCBI Taxonomy" id="3330"/>
    <lineage>
        <taxon>Eukaryota</taxon>
        <taxon>Viridiplantae</taxon>
        <taxon>Streptophyta</taxon>
        <taxon>Embryophyta</taxon>
        <taxon>Tracheophyta</taxon>
        <taxon>Spermatophyta</taxon>
        <taxon>Pinopsida</taxon>
        <taxon>Pinidae</taxon>
        <taxon>Conifers I</taxon>
        <taxon>Pinales</taxon>
        <taxon>Pinaceae</taxon>
        <taxon>Picea</taxon>
    </lineage>
</organism>
<evidence type="ECO:0000313" key="1">
    <source>
        <dbReference type="EMBL" id="KUM51354.1"/>
    </source>
</evidence>
<proteinExistence type="predicted"/>
<reference evidence="1" key="1">
    <citation type="journal article" date="2015" name="Genome Biol. Evol.">
        <title>Organellar Genomes of White Spruce (Picea glauca): Assembly and Annotation.</title>
        <authorList>
            <person name="Jackman S.D."/>
            <person name="Warren R.L."/>
            <person name="Gibb E.A."/>
            <person name="Vandervalk B.P."/>
            <person name="Mohamadi H."/>
            <person name="Chu J."/>
            <person name="Raymond A."/>
            <person name="Pleasance S."/>
            <person name="Coope R."/>
            <person name="Wildung M.R."/>
            <person name="Ritland C.E."/>
            <person name="Bousquet J."/>
            <person name="Jones S.J."/>
            <person name="Bohlmann J."/>
            <person name="Birol I."/>
        </authorList>
    </citation>
    <scope>NUCLEOTIDE SEQUENCE [LARGE SCALE GENOMIC DNA]</scope>
    <source>
        <tissue evidence="1">Flushing bud</tissue>
    </source>
</reference>
<protein>
    <submittedName>
        <fullName evidence="1">Uncharacterized protein</fullName>
    </submittedName>
</protein>
<dbReference type="AlphaFoldDB" id="A0A101M5R1"/>